<proteinExistence type="predicted"/>
<accession>A0ABD5Y2M9</accession>
<evidence type="ECO:0000313" key="3">
    <source>
        <dbReference type="Proteomes" id="UP001596432"/>
    </source>
</evidence>
<reference evidence="2 3" key="1">
    <citation type="journal article" date="2019" name="Int. J. Syst. Evol. Microbiol.">
        <title>The Global Catalogue of Microorganisms (GCM) 10K type strain sequencing project: providing services to taxonomists for standard genome sequencing and annotation.</title>
        <authorList>
            <consortium name="The Broad Institute Genomics Platform"/>
            <consortium name="The Broad Institute Genome Sequencing Center for Infectious Disease"/>
            <person name="Wu L."/>
            <person name="Ma J."/>
        </authorList>
    </citation>
    <scope>NUCLEOTIDE SEQUENCE [LARGE SCALE GENOMIC DNA]</scope>
    <source>
        <strain evidence="2 3">XZYJT29</strain>
    </source>
</reference>
<gene>
    <name evidence="2" type="ORF">ACFQMA_07725</name>
</gene>
<organism evidence="2 3">
    <name type="scientific">Halosimplex aquaticum</name>
    <dbReference type="NCBI Taxonomy" id="3026162"/>
    <lineage>
        <taxon>Archaea</taxon>
        <taxon>Methanobacteriati</taxon>
        <taxon>Methanobacteriota</taxon>
        <taxon>Stenosarchaea group</taxon>
        <taxon>Halobacteria</taxon>
        <taxon>Halobacteriales</taxon>
        <taxon>Haloarculaceae</taxon>
        <taxon>Halosimplex</taxon>
    </lineage>
</organism>
<dbReference type="PROSITE" id="PS51257">
    <property type="entry name" value="PROKAR_LIPOPROTEIN"/>
    <property type="match status" value="1"/>
</dbReference>
<feature type="region of interest" description="Disordered" evidence="1">
    <location>
        <begin position="25"/>
        <end position="84"/>
    </location>
</feature>
<dbReference type="RefSeq" id="WP_382261429.1">
    <property type="nucleotide sequence ID" value="NZ_JBHTAS010000001.1"/>
</dbReference>
<comment type="caution">
    <text evidence="2">The sequence shown here is derived from an EMBL/GenBank/DDBJ whole genome shotgun (WGS) entry which is preliminary data.</text>
</comment>
<evidence type="ECO:0000256" key="1">
    <source>
        <dbReference type="SAM" id="MobiDB-lite"/>
    </source>
</evidence>
<dbReference type="Proteomes" id="UP001596432">
    <property type="component" value="Unassembled WGS sequence"/>
</dbReference>
<feature type="compositionally biased region" description="Low complexity" evidence="1">
    <location>
        <begin position="31"/>
        <end position="49"/>
    </location>
</feature>
<dbReference type="AlphaFoldDB" id="A0ABD5Y2M9"/>
<sequence length="84" mass="8352">MTPRLRTVFAVLALAALVVVAGCGEPGGAVTEAGGDETTTTTDNDAGAEPIAPNGTESERTVTGEPTETRTPQPAVEDTALVGA</sequence>
<protein>
    <submittedName>
        <fullName evidence="2">Uncharacterized protein</fullName>
    </submittedName>
</protein>
<keyword evidence="3" id="KW-1185">Reference proteome</keyword>
<dbReference type="EMBL" id="JBHTAS010000001">
    <property type="protein sequence ID" value="MFC7139727.1"/>
    <property type="molecule type" value="Genomic_DNA"/>
</dbReference>
<evidence type="ECO:0000313" key="2">
    <source>
        <dbReference type="EMBL" id="MFC7139727.1"/>
    </source>
</evidence>
<name>A0ABD5Y2M9_9EURY</name>